<dbReference type="OrthoDB" id="9181804at2"/>
<dbReference type="RefSeq" id="WP_050451610.1">
    <property type="nucleotide sequence ID" value="NZ_LFJJ01000002.1"/>
</dbReference>
<gene>
    <name evidence="1" type="ORF">BVER_01741</name>
</gene>
<organism evidence="1 2">
    <name type="scientific">Candidatus Burkholderia verschuerenii</name>
    <dbReference type="NCBI Taxonomy" id="242163"/>
    <lineage>
        <taxon>Bacteria</taxon>
        <taxon>Pseudomonadati</taxon>
        <taxon>Pseudomonadota</taxon>
        <taxon>Betaproteobacteria</taxon>
        <taxon>Burkholderiales</taxon>
        <taxon>Burkholderiaceae</taxon>
        <taxon>Burkholderia</taxon>
    </lineage>
</organism>
<reference evidence="2" key="1">
    <citation type="submission" date="2015-06" db="EMBL/GenBank/DDBJ databases">
        <title>Comparative genomics of Burkholderia leaf nodule symbionts.</title>
        <authorList>
            <person name="Carlier A."/>
            <person name="Eberl L."/>
            <person name="Pinto-Carbo M."/>
        </authorList>
    </citation>
    <scope>NUCLEOTIDE SEQUENCE [LARGE SCALE GENOMIC DNA]</scope>
    <source>
        <strain evidence="2">UZHbot4</strain>
    </source>
</reference>
<proteinExistence type="predicted"/>
<name>A0A0L0MIZ5_9BURK</name>
<dbReference type="Proteomes" id="UP000036959">
    <property type="component" value="Unassembled WGS sequence"/>
</dbReference>
<evidence type="ECO:0000313" key="2">
    <source>
        <dbReference type="Proteomes" id="UP000036959"/>
    </source>
</evidence>
<keyword evidence="2" id="KW-1185">Reference proteome</keyword>
<dbReference type="PATRIC" id="fig|242163.4.peg.2546"/>
<dbReference type="AlphaFoldDB" id="A0A0L0MIZ5"/>
<sequence>MATSAPVVDDALARLFAGESDPVEKIATNQGSALLCNAMVWKTGAHPNLRVGRLVALECGHFTVTKSLRRAKCVRCGEMIRAGYDYDAFRNLGGADTFSWPDDPLRALHEREEMEAQRFRPV</sequence>
<evidence type="ECO:0000313" key="1">
    <source>
        <dbReference type="EMBL" id="KND62288.1"/>
    </source>
</evidence>
<accession>A0A0L0MIZ5</accession>
<comment type="caution">
    <text evidence="1">The sequence shown here is derived from an EMBL/GenBank/DDBJ whole genome shotgun (WGS) entry which is preliminary data.</text>
</comment>
<protein>
    <submittedName>
        <fullName evidence="1">Uncharacterized protein</fullName>
    </submittedName>
</protein>
<dbReference type="EMBL" id="LFJJ01000002">
    <property type="protein sequence ID" value="KND62288.1"/>
    <property type="molecule type" value="Genomic_DNA"/>
</dbReference>